<dbReference type="AlphaFoldDB" id="C0CJG6"/>
<feature type="active site" description="Nucleophile" evidence="4">
    <location>
        <position position="46"/>
    </location>
</feature>
<evidence type="ECO:0000256" key="1">
    <source>
        <dbReference type="ARBA" id="ARBA00022801"/>
    </source>
</evidence>
<keyword evidence="2 4" id="KW-0442">Lipid degradation</keyword>
<dbReference type="eggNOG" id="COG1752">
    <property type="taxonomic scope" value="Bacteria"/>
</dbReference>
<dbReference type="InterPro" id="IPR016035">
    <property type="entry name" value="Acyl_Trfase/lysoPLipase"/>
</dbReference>
<evidence type="ECO:0000259" key="5">
    <source>
        <dbReference type="PROSITE" id="PS51635"/>
    </source>
</evidence>
<proteinExistence type="predicted"/>
<dbReference type="InterPro" id="IPR002641">
    <property type="entry name" value="PNPLA_dom"/>
</dbReference>
<protein>
    <recommendedName>
        <fullName evidence="5">PNPLA domain-containing protein</fullName>
    </recommendedName>
</protein>
<evidence type="ECO:0000256" key="2">
    <source>
        <dbReference type="ARBA" id="ARBA00022963"/>
    </source>
</evidence>
<keyword evidence="3 4" id="KW-0443">Lipid metabolism</keyword>
<feature type="short sequence motif" description="GXSXG" evidence="4">
    <location>
        <begin position="44"/>
        <end position="48"/>
    </location>
</feature>
<name>C0CJG6_BLAHS</name>
<dbReference type="PATRIC" id="fig|476272.21.peg.2310"/>
<dbReference type="PANTHER" id="PTHR14226:SF57">
    <property type="entry name" value="BLR7027 PROTEIN"/>
    <property type="match status" value="1"/>
</dbReference>
<feature type="short sequence motif" description="DGA/G" evidence="4">
    <location>
        <begin position="185"/>
        <end position="187"/>
    </location>
</feature>
<comment type="caution">
    <text evidence="6">The sequence shown here is derived from an EMBL/GenBank/DDBJ whole genome shotgun (WGS) entry which is preliminary data.</text>
</comment>
<dbReference type="GO" id="GO:0016787">
    <property type="term" value="F:hydrolase activity"/>
    <property type="evidence" value="ECO:0007669"/>
    <property type="project" value="UniProtKB-UniRule"/>
</dbReference>
<feature type="domain" description="PNPLA" evidence="5">
    <location>
        <begin position="13"/>
        <end position="198"/>
    </location>
</feature>
<dbReference type="InterPro" id="IPR050301">
    <property type="entry name" value="NTE"/>
</dbReference>
<dbReference type="GeneID" id="86820112"/>
<feature type="short sequence motif" description="GXGXXG" evidence="4">
    <location>
        <begin position="17"/>
        <end position="22"/>
    </location>
</feature>
<evidence type="ECO:0000256" key="4">
    <source>
        <dbReference type="PROSITE-ProRule" id="PRU01161"/>
    </source>
</evidence>
<organism evidence="6 7">
    <name type="scientific">Blautia hydrogenotrophica (strain DSM 10507 / JCM 14656 / S5a33)</name>
    <name type="common">Ruminococcus hydrogenotrophicus</name>
    <dbReference type="NCBI Taxonomy" id="476272"/>
    <lineage>
        <taxon>Bacteria</taxon>
        <taxon>Bacillati</taxon>
        <taxon>Bacillota</taxon>
        <taxon>Clostridia</taxon>
        <taxon>Lachnospirales</taxon>
        <taxon>Lachnospiraceae</taxon>
        <taxon>Blautia</taxon>
    </lineage>
</organism>
<dbReference type="Proteomes" id="UP000003100">
    <property type="component" value="Unassembled WGS sequence"/>
</dbReference>
<reference evidence="6 7" key="2">
    <citation type="submission" date="2009-02" db="EMBL/GenBank/DDBJ databases">
        <title>Draft genome sequence of Blautia hydrogenotrophica DSM 10507 (Ruminococcus hydrogenotrophicus DSM 10507).</title>
        <authorList>
            <person name="Sudarsanam P."/>
            <person name="Ley R."/>
            <person name="Guruge J."/>
            <person name="Turnbaugh P.J."/>
            <person name="Mahowald M."/>
            <person name="Liep D."/>
            <person name="Gordon J."/>
        </authorList>
    </citation>
    <scope>NUCLEOTIDE SEQUENCE [LARGE SCALE GENOMIC DNA]</scope>
    <source>
        <strain evidence="7">DSM 10507 / JCM 14656 / S5a33</strain>
    </source>
</reference>
<dbReference type="CDD" id="cd07209">
    <property type="entry name" value="Pat_hypo_Ecoli_Z1214_like"/>
    <property type="match status" value="1"/>
</dbReference>
<dbReference type="PROSITE" id="PS51635">
    <property type="entry name" value="PNPLA"/>
    <property type="match status" value="1"/>
</dbReference>
<dbReference type="HOGENOM" id="CLU_034454_3_0_9"/>
<dbReference type="PANTHER" id="PTHR14226">
    <property type="entry name" value="NEUROPATHY TARGET ESTERASE/SWISS CHEESE D.MELANOGASTER"/>
    <property type="match status" value="1"/>
</dbReference>
<evidence type="ECO:0000313" key="6">
    <source>
        <dbReference type="EMBL" id="EEG50076.1"/>
    </source>
</evidence>
<reference evidence="6 7" key="1">
    <citation type="submission" date="2009-01" db="EMBL/GenBank/DDBJ databases">
        <authorList>
            <person name="Fulton L."/>
            <person name="Clifton S."/>
            <person name="Fulton B."/>
            <person name="Xu J."/>
            <person name="Minx P."/>
            <person name="Pepin K.H."/>
            <person name="Johnson M."/>
            <person name="Bhonagiri V."/>
            <person name="Nash W.E."/>
            <person name="Mardis E.R."/>
            <person name="Wilson R.K."/>
        </authorList>
    </citation>
    <scope>NUCLEOTIDE SEQUENCE [LARGE SCALE GENOMIC DNA]</scope>
    <source>
        <strain evidence="7">DSM 10507 / JCM 14656 / S5a33</strain>
    </source>
</reference>
<feature type="active site" description="Proton acceptor" evidence="4">
    <location>
        <position position="185"/>
    </location>
</feature>
<evidence type="ECO:0000313" key="7">
    <source>
        <dbReference type="Proteomes" id="UP000003100"/>
    </source>
</evidence>
<dbReference type="Gene3D" id="3.40.1090.10">
    <property type="entry name" value="Cytosolic phospholipase A2 catalytic domain"/>
    <property type="match status" value="1"/>
</dbReference>
<evidence type="ECO:0000256" key="3">
    <source>
        <dbReference type="ARBA" id="ARBA00023098"/>
    </source>
</evidence>
<keyword evidence="7" id="KW-1185">Reference proteome</keyword>
<gene>
    <name evidence="6" type="ORF">RUMHYD_00964</name>
</gene>
<keyword evidence="1 4" id="KW-0378">Hydrolase</keyword>
<dbReference type="GO" id="GO:0016042">
    <property type="term" value="P:lipid catabolic process"/>
    <property type="evidence" value="ECO:0007669"/>
    <property type="project" value="UniProtKB-UniRule"/>
</dbReference>
<dbReference type="EMBL" id="ACBZ01000043">
    <property type="protein sequence ID" value="EEG50076.1"/>
    <property type="molecule type" value="Genomic_DNA"/>
</dbReference>
<accession>C0CJG6</accession>
<dbReference type="RefSeq" id="WP_005946662.1">
    <property type="nucleotide sequence ID" value="NZ_CP136423.1"/>
</dbReference>
<sequence>MKPVLDLEREYGVVLEGGGAKGAYQIGVWKALREAGVKIKGISGTSVGAINGALMCMGDLKKAEHIWENISYSKIMDVDDTLMKEFFDGILTLRETVNLFFQKVKEGGMDITPLKKLIEDSIDVNEISHSPVEFYLKTFSLDEMKELDVDVRQLDPALIPDMLLASAYIFPVFKNEKLHGKTYMDGGIIDNVPLDCLVKREYKDILLIRIFGIGRYKPVKIPDGTTVTTIEPRVDLGNIIDFDSEKSKRNMVIGYFDGLRAVYGLGGRIYYLDEQEEETDYLMYLASLRNEKESLRKFIEKELPKIASELRLTDWDYRELCLSVLEATAKLCRVPKYRVYTVKDLLREIKKRVETLENTESFPDFAQRVINVTVSSNL</sequence>
<dbReference type="Pfam" id="PF01734">
    <property type="entry name" value="Patatin"/>
    <property type="match status" value="1"/>
</dbReference>
<dbReference type="SUPFAM" id="SSF52151">
    <property type="entry name" value="FabD/lysophospholipase-like"/>
    <property type="match status" value="1"/>
</dbReference>